<dbReference type="Gene3D" id="3.40.50.300">
    <property type="entry name" value="P-loop containing nucleotide triphosphate hydrolases"/>
    <property type="match status" value="1"/>
</dbReference>
<evidence type="ECO:0000313" key="2">
    <source>
        <dbReference type="EMBL" id="PAV06897.1"/>
    </source>
</evidence>
<dbReference type="GO" id="GO:0005524">
    <property type="term" value="F:ATP binding"/>
    <property type="evidence" value="ECO:0007669"/>
    <property type="project" value="InterPro"/>
</dbReference>
<comment type="caution">
    <text evidence="2">The sequence shown here is derived from an EMBL/GenBank/DDBJ whole genome shotgun (WGS) entry which is preliminary data.</text>
</comment>
<dbReference type="InterPro" id="IPR027417">
    <property type="entry name" value="P-loop_NTPase"/>
</dbReference>
<dbReference type="OrthoDB" id="6396at2157"/>
<keyword evidence="4" id="KW-1185">Reference proteome</keyword>
<dbReference type="RefSeq" id="WP_095609071.1">
    <property type="nucleotide sequence ID" value="NZ_LMVN01000024.1"/>
</dbReference>
<dbReference type="GO" id="GO:0120545">
    <property type="term" value="F:nucleic acid conformation isomerase activity"/>
    <property type="evidence" value="ECO:0007669"/>
    <property type="project" value="UniProtKB-ARBA"/>
</dbReference>
<dbReference type="SMART" id="SM00487">
    <property type="entry name" value="DEXDc"/>
    <property type="match status" value="1"/>
</dbReference>
<gene>
    <name evidence="2" type="ORF">ASJ82_07205</name>
    <name evidence="3" type="ORF">MSCUN_03720</name>
</gene>
<reference evidence="2 4" key="2">
    <citation type="journal article" date="2017" name="BMC Genomics">
        <title>Genomic analysis of methanogenic archaea reveals a shift towards energy conservation.</title>
        <authorList>
            <person name="Gilmore S.P."/>
            <person name="Henske J.K."/>
            <person name="Sexton J.A."/>
            <person name="Solomon K.V."/>
            <person name="Seppala S."/>
            <person name="Yoo J.I."/>
            <person name="Huyett L.M."/>
            <person name="Pressman A."/>
            <person name="Cogan J.Z."/>
            <person name="Kivenson V."/>
            <person name="Peng X."/>
            <person name="Tan Y."/>
            <person name="Valentine D.L."/>
            <person name="O'Malley M.A."/>
        </authorList>
    </citation>
    <scope>NUCLEOTIDE SEQUENCE [LARGE SCALE GENOMIC DNA]</scope>
    <source>
        <strain evidence="2 4">1R-7</strain>
    </source>
</reference>
<dbReference type="InterPro" id="IPR006935">
    <property type="entry name" value="Helicase/UvrB_N"/>
</dbReference>
<dbReference type="InterPro" id="IPR018306">
    <property type="entry name" value="Phage_T5_Orf172_DNA-bd"/>
</dbReference>
<evidence type="ECO:0000313" key="4">
    <source>
        <dbReference type="Proteomes" id="UP000217528"/>
    </source>
</evidence>
<organism evidence="2 4">
    <name type="scientific">Methanosphaera cuniculi</name>
    <dbReference type="NCBI Taxonomy" id="1077256"/>
    <lineage>
        <taxon>Archaea</taxon>
        <taxon>Methanobacteriati</taxon>
        <taxon>Methanobacteriota</taxon>
        <taxon>Methanomada group</taxon>
        <taxon>Methanobacteria</taxon>
        <taxon>Methanobacteriales</taxon>
        <taxon>Methanobacteriaceae</taxon>
        <taxon>Methanosphaera</taxon>
    </lineage>
</organism>
<dbReference type="AlphaFoldDB" id="A0A2A2HC01"/>
<reference evidence="3 5" key="1">
    <citation type="submission" date="2016-04" db="EMBL/GenBank/DDBJ databases">
        <title>Genome sequence of Methanosphaera cuniculi DSM 4103.</title>
        <authorList>
            <person name="Poehlein A."/>
            <person name="Seedorf H."/>
            <person name="Daniel R."/>
        </authorList>
    </citation>
    <scope>NUCLEOTIDE SEQUENCE [LARGE SCALE GENOMIC DNA]</scope>
    <source>
        <strain evidence="3 5">DSM 4103</strain>
    </source>
</reference>
<proteinExistence type="predicted"/>
<dbReference type="Pfam" id="PF10544">
    <property type="entry name" value="T5orf172"/>
    <property type="match status" value="1"/>
</dbReference>
<dbReference type="GO" id="GO:0016787">
    <property type="term" value="F:hydrolase activity"/>
    <property type="evidence" value="ECO:0007669"/>
    <property type="project" value="InterPro"/>
</dbReference>
<dbReference type="Pfam" id="PF04851">
    <property type="entry name" value="ResIII"/>
    <property type="match status" value="1"/>
</dbReference>
<evidence type="ECO:0000259" key="1">
    <source>
        <dbReference type="PROSITE" id="PS51192"/>
    </source>
</evidence>
<feature type="domain" description="Helicase ATP-binding" evidence="1">
    <location>
        <begin position="164"/>
        <end position="339"/>
    </location>
</feature>
<dbReference type="SUPFAM" id="SSF52540">
    <property type="entry name" value="P-loop containing nucleoside triphosphate hydrolases"/>
    <property type="match status" value="1"/>
</dbReference>
<dbReference type="Proteomes" id="UP000217528">
    <property type="component" value="Unassembled WGS sequence"/>
</dbReference>
<dbReference type="Proteomes" id="UP000246004">
    <property type="component" value="Unassembled WGS sequence"/>
</dbReference>
<dbReference type="PROSITE" id="PS51192">
    <property type="entry name" value="HELICASE_ATP_BIND_1"/>
    <property type="match status" value="1"/>
</dbReference>
<name>A0A2A2HC01_9EURY</name>
<dbReference type="GO" id="GO:0003677">
    <property type="term" value="F:DNA binding"/>
    <property type="evidence" value="ECO:0007669"/>
    <property type="project" value="InterPro"/>
</dbReference>
<sequence length="444" mass="52645">MNEAKNVEFMQNTMGRKLIYVFEKPNDEDFKGLVKIGDTSIDKPDSNLETNSPYLKKMAEERIREYEHSSKINILYATLAVDNNWTAFRDYQVHEVLVRSGYSKITMGRSTEWFKIDEETAIDAIDAVKKGEYRIHKKHVEELQQEILFRPEQEEAIEKTRKIFKFKKYGNEMLWYAKMRFGKTLCALEVIKREQVPKILIITHRPIVDDGWYDDYKKIFEIDPDNHYVYSSKNRGEKKEVVLNSSYDKPFIYFTSIQDLRGSNKVNQGKGFNKNDDVFNIDWDFVIIDEAHEGTQTQLAEAVKNEIIGKETKVLELSGTPFNILDKYDDEDKMFTWSYIDEQEAKQSWDKIHEGDSNPYGDMPQIQMYVYELTEMIKNNAFIDIENKSFNFAEFFRLNDNKEFIYEKEIKSFLDIITNINNNHEYTNMPFTSEYRDEIHHLYG</sequence>
<dbReference type="EMBL" id="LWMS01000010">
    <property type="protein sequence ID" value="PWL08659.1"/>
    <property type="molecule type" value="Genomic_DNA"/>
</dbReference>
<dbReference type="GO" id="GO:0140097">
    <property type="term" value="F:catalytic activity, acting on DNA"/>
    <property type="evidence" value="ECO:0007669"/>
    <property type="project" value="UniProtKB-ARBA"/>
</dbReference>
<protein>
    <submittedName>
        <fullName evidence="3">Type III restriction enzyme, res subunit</fullName>
    </submittedName>
</protein>
<evidence type="ECO:0000313" key="3">
    <source>
        <dbReference type="EMBL" id="PWL08659.1"/>
    </source>
</evidence>
<dbReference type="EMBL" id="LMVN01000024">
    <property type="protein sequence ID" value="PAV06897.1"/>
    <property type="molecule type" value="Genomic_DNA"/>
</dbReference>
<evidence type="ECO:0000313" key="5">
    <source>
        <dbReference type="Proteomes" id="UP000246004"/>
    </source>
</evidence>
<accession>A0A2A2HC01</accession>
<dbReference type="InterPro" id="IPR014001">
    <property type="entry name" value="Helicase_ATP-bd"/>
</dbReference>